<comment type="similarity">
    <text evidence="1 6 7">Belongs to the universal ribosomal protein uS7 family.</text>
</comment>
<dbReference type="InterPro" id="IPR036823">
    <property type="entry name" value="Ribosomal_uS7_dom_sf"/>
</dbReference>
<comment type="subunit">
    <text evidence="6">Part of the 30S ribosomal subunit. Contacts proteins S9 and S11.</text>
</comment>
<dbReference type="SUPFAM" id="SSF47973">
    <property type="entry name" value="Ribosomal protein S7"/>
    <property type="match status" value="1"/>
</dbReference>
<dbReference type="InterPro" id="IPR023798">
    <property type="entry name" value="Ribosomal_uS7_dom"/>
</dbReference>
<evidence type="ECO:0000313" key="9">
    <source>
        <dbReference type="EMBL" id="SDA08633.1"/>
    </source>
</evidence>
<organism evidence="9">
    <name type="scientific">Chlamydiales bacterium Xeno</name>
    <dbReference type="NCBI Taxonomy" id="1910940"/>
    <lineage>
        <taxon>Bacteria</taxon>
        <taxon>Pseudomonadati</taxon>
        <taxon>Chlamydiota</taxon>
        <taxon>Chlamydiia</taxon>
        <taxon>Chlamydiales</taxon>
    </lineage>
</organism>
<dbReference type="PROSITE" id="PS00052">
    <property type="entry name" value="RIBOSOMAL_S7"/>
    <property type="match status" value="1"/>
</dbReference>
<dbReference type="PANTHER" id="PTHR11205">
    <property type="entry name" value="RIBOSOMAL PROTEIN S7"/>
    <property type="match status" value="1"/>
</dbReference>
<dbReference type="InterPro" id="IPR005717">
    <property type="entry name" value="Ribosomal_uS7_bac/org-type"/>
</dbReference>
<dbReference type="InterPro" id="IPR000235">
    <property type="entry name" value="Ribosomal_uS7"/>
</dbReference>
<evidence type="ECO:0000256" key="7">
    <source>
        <dbReference type="RuleBase" id="RU003619"/>
    </source>
</evidence>
<dbReference type="GO" id="GO:0003735">
    <property type="term" value="F:structural constituent of ribosome"/>
    <property type="evidence" value="ECO:0007669"/>
    <property type="project" value="InterPro"/>
</dbReference>
<dbReference type="CDD" id="cd14869">
    <property type="entry name" value="uS7_Bacteria"/>
    <property type="match status" value="1"/>
</dbReference>
<dbReference type="Gene3D" id="1.10.455.10">
    <property type="entry name" value="Ribosomal protein S7 domain"/>
    <property type="match status" value="1"/>
</dbReference>
<evidence type="ECO:0000256" key="1">
    <source>
        <dbReference type="ARBA" id="ARBA00007151"/>
    </source>
</evidence>
<evidence type="ECO:0000256" key="5">
    <source>
        <dbReference type="ARBA" id="ARBA00023274"/>
    </source>
</evidence>
<dbReference type="EMBL" id="LT629193">
    <property type="protein sequence ID" value="SDA08633.1"/>
    <property type="molecule type" value="Genomic_DNA"/>
</dbReference>
<evidence type="ECO:0000256" key="6">
    <source>
        <dbReference type="HAMAP-Rule" id="MF_00480"/>
    </source>
</evidence>
<dbReference type="Pfam" id="PF00177">
    <property type="entry name" value="Ribosomal_S7"/>
    <property type="match status" value="1"/>
</dbReference>
<dbReference type="AlphaFoldDB" id="A0A1K0IT60"/>
<name>A0A1K0IT60_9CHLA</name>
<dbReference type="GO" id="GO:0015935">
    <property type="term" value="C:small ribosomal subunit"/>
    <property type="evidence" value="ECO:0007669"/>
    <property type="project" value="InterPro"/>
</dbReference>
<dbReference type="FunFam" id="1.10.455.10:FF:000001">
    <property type="entry name" value="30S ribosomal protein S7"/>
    <property type="match status" value="1"/>
</dbReference>
<sequence>MSRRRRATKRKAIPDPKYNSTVLAKFINRVMMHGKKSIAIKIVYSALDDFSKKVSAEDTLSAFDQAMENAMPTLEVKSRRIGGATYQVPIEIPPERRQAMAMKWIITNARQKAGRSMTDGLALELSDCFNNQGTTIKKKDDTHRMAEANKAFAHYKW</sequence>
<protein>
    <recommendedName>
        <fullName evidence="6">Small ribosomal subunit protein uS7</fullName>
    </recommendedName>
</protein>
<evidence type="ECO:0000259" key="8">
    <source>
        <dbReference type="Pfam" id="PF00177"/>
    </source>
</evidence>
<dbReference type="HAMAP" id="MF_00480_B">
    <property type="entry name" value="Ribosomal_uS7_B"/>
    <property type="match status" value="1"/>
</dbReference>
<gene>
    <name evidence="6 9" type="primary">rpsG</name>
</gene>
<accession>A0A1K0IT60</accession>
<dbReference type="InterPro" id="IPR020606">
    <property type="entry name" value="Ribosomal_uS7_CS"/>
</dbReference>
<keyword evidence="5 6" id="KW-0687">Ribonucleoprotein</keyword>
<dbReference type="GO" id="GO:0019843">
    <property type="term" value="F:rRNA binding"/>
    <property type="evidence" value="ECO:0007669"/>
    <property type="project" value="UniProtKB-UniRule"/>
</dbReference>
<keyword evidence="6" id="KW-0820">tRNA-binding</keyword>
<reference evidence="9" key="2">
    <citation type="submission" date="2016-11" db="EMBL/GenBank/DDBJ databases">
        <title>Genome analysis of Xenoturbella westbladi.</title>
        <authorList>
            <person name="Pouska A.J."/>
        </authorList>
    </citation>
    <scope>NUCLEOTIDE SEQUENCE</scope>
    <source>
        <strain evidence="9">Xeno</strain>
    </source>
</reference>
<keyword evidence="2 6" id="KW-0699">rRNA-binding</keyword>
<keyword evidence="4 6" id="KW-0689">Ribosomal protein</keyword>
<reference evidence="9" key="1">
    <citation type="submission" date="2016-09" db="EMBL/GenBank/DDBJ databases">
        <title>Marine chlamydiae encode flagella.</title>
        <authorList>
            <person name="Collingro A."/>
            <person name="Koestlbacher S."/>
            <person name="Mussmann M."/>
            <person name="Stepanauskas R."/>
            <person name="Hallam S."/>
            <person name="Horn M."/>
        </authorList>
    </citation>
    <scope>NUCLEOTIDE SEQUENCE</scope>
    <source>
        <strain evidence="9">Xeno</strain>
    </source>
</reference>
<comment type="function">
    <text evidence="6">One of the primary rRNA binding proteins, it binds directly to 16S rRNA where it nucleates assembly of the head domain of the 30S subunit. Is located at the subunit interface close to the decoding center, probably blocks exit of the E-site tRNA.</text>
</comment>
<dbReference type="PIRSF" id="PIRSF002122">
    <property type="entry name" value="RPS7p_RPS7a_RPS5e_RPS7o"/>
    <property type="match status" value="1"/>
</dbReference>
<evidence type="ECO:0000256" key="2">
    <source>
        <dbReference type="ARBA" id="ARBA00022730"/>
    </source>
</evidence>
<evidence type="ECO:0000256" key="3">
    <source>
        <dbReference type="ARBA" id="ARBA00022884"/>
    </source>
</evidence>
<dbReference type="GO" id="GO:0006412">
    <property type="term" value="P:translation"/>
    <property type="evidence" value="ECO:0007669"/>
    <property type="project" value="UniProtKB-UniRule"/>
</dbReference>
<dbReference type="NCBIfam" id="TIGR01029">
    <property type="entry name" value="rpsG_bact"/>
    <property type="match status" value="1"/>
</dbReference>
<evidence type="ECO:0000256" key="4">
    <source>
        <dbReference type="ARBA" id="ARBA00022980"/>
    </source>
</evidence>
<dbReference type="GO" id="GO:0000049">
    <property type="term" value="F:tRNA binding"/>
    <property type="evidence" value="ECO:0007669"/>
    <property type="project" value="UniProtKB-UniRule"/>
</dbReference>
<feature type="domain" description="Small ribosomal subunit protein uS7" evidence="8">
    <location>
        <begin position="2"/>
        <end position="150"/>
    </location>
</feature>
<keyword evidence="3 6" id="KW-0694">RNA-binding</keyword>
<proteinExistence type="inferred from homology"/>